<keyword evidence="3" id="KW-1185">Reference proteome</keyword>
<keyword evidence="1" id="KW-0472">Membrane</keyword>
<gene>
    <name evidence="2" type="ORF">PRECH8_17800</name>
</gene>
<reference evidence="2" key="1">
    <citation type="submission" date="2020-08" db="EMBL/GenBank/DDBJ databases">
        <authorList>
            <person name="Uke A."/>
            <person name="Chhe C."/>
            <person name="Baramee S."/>
            <person name="Kosugi A."/>
        </authorList>
    </citation>
    <scope>NUCLEOTIDE SEQUENCE</scope>
    <source>
        <strain evidence="2">DA-C8</strain>
    </source>
</reference>
<dbReference type="AlphaFoldDB" id="A0A916QGI5"/>
<feature type="transmembrane region" description="Helical" evidence="1">
    <location>
        <begin position="77"/>
        <end position="97"/>
    </location>
</feature>
<evidence type="ECO:0000313" key="3">
    <source>
        <dbReference type="Proteomes" id="UP000654993"/>
    </source>
</evidence>
<keyword evidence="1" id="KW-0812">Transmembrane</keyword>
<sequence length="99" mass="11754">MRDLSQTQQTTIKLVLTLAVYHAQNVKVMNEILDELDRAKGLHTRTASHIEFLYEQVQLIRDMNRKRKPPIRNIRRWALSAALIGFIALFIFLWIRYMT</sequence>
<name>A0A916QGI5_9BACL</name>
<dbReference type="Proteomes" id="UP000654993">
    <property type="component" value="Unassembled WGS sequence"/>
</dbReference>
<evidence type="ECO:0000313" key="2">
    <source>
        <dbReference type="EMBL" id="GFR38484.1"/>
    </source>
</evidence>
<comment type="caution">
    <text evidence="2">The sequence shown here is derived from an EMBL/GenBank/DDBJ whole genome shotgun (WGS) entry which is preliminary data.</text>
</comment>
<protein>
    <submittedName>
        <fullName evidence="2">Uncharacterized protein</fullName>
    </submittedName>
</protein>
<reference evidence="2" key="2">
    <citation type="journal article" date="2021" name="Data Brief">
        <title>Draft genome sequence data of the facultative, thermophilic, xylanolytic bacterium Paenibacillus sp. strain DA-C8.</title>
        <authorList>
            <person name="Chhe C."/>
            <person name="Uke A."/>
            <person name="Baramee S."/>
            <person name="Ungkulpasvich U."/>
            <person name="Tachaapaikoon C."/>
            <person name="Pason P."/>
            <person name="Waeonukul R."/>
            <person name="Ratanakhanokchai K."/>
            <person name="Kosugi A."/>
        </authorList>
    </citation>
    <scope>NUCLEOTIDE SEQUENCE</scope>
    <source>
        <strain evidence="2">DA-C8</strain>
    </source>
</reference>
<dbReference type="EMBL" id="BMAQ01000019">
    <property type="protein sequence ID" value="GFR38484.1"/>
    <property type="molecule type" value="Genomic_DNA"/>
</dbReference>
<evidence type="ECO:0000256" key="1">
    <source>
        <dbReference type="SAM" id="Phobius"/>
    </source>
</evidence>
<keyword evidence="1" id="KW-1133">Transmembrane helix</keyword>
<organism evidence="2 3">
    <name type="scientific">Insulibacter thermoxylanivorax</name>
    <dbReference type="NCBI Taxonomy" id="2749268"/>
    <lineage>
        <taxon>Bacteria</taxon>
        <taxon>Bacillati</taxon>
        <taxon>Bacillota</taxon>
        <taxon>Bacilli</taxon>
        <taxon>Bacillales</taxon>
        <taxon>Paenibacillaceae</taxon>
        <taxon>Insulibacter</taxon>
    </lineage>
</organism>
<dbReference type="RefSeq" id="WP_200966736.1">
    <property type="nucleotide sequence ID" value="NZ_BMAQ01000019.1"/>
</dbReference>
<proteinExistence type="predicted"/>
<accession>A0A916QGI5</accession>